<keyword evidence="2" id="KW-1185">Reference proteome</keyword>
<dbReference type="Proteomes" id="UP001169242">
    <property type="component" value="Unassembled WGS sequence"/>
</dbReference>
<name>A0AA42DPC1_9FIRM</name>
<dbReference type="RefSeq" id="WP_053985751.1">
    <property type="nucleotide sequence ID" value="NZ_JAQIFT010000053.1"/>
</dbReference>
<protein>
    <submittedName>
        <fullName evidence="1">Uncharacterized protein</fullName>
    </submittedName>
</protein>
<evidence type="ECO:0000313" key="2">
    <source>
        <dbReference type="Proteomes" id="UP001169242"/>
    </source>
</evidence>
<reference evidence="1" key="1">
    <citation type="journal article" date="2023" name="Int. J. Syst. Evol. Microbiol.">
        <title>&lt;i&gt;Holtiella tumoricola&lt;/i&gt; gen. nov. sp. nov., isolated from a human clinical sample.</title>
        <authorList>
            <person name="Allen-Vercoe E."/>
            <person name="Daigneault M.C."/>
            <person name="Vancuren S.J."/>
            <person name="Cochrane K."/>
            <person name="O'Neal L.L."/>
            <person name="Sankaranarayanan K."/>
            <person name="Lawson P.A."/>
        </authorList>
    </citation>
    <scope>NUCLEOTIDE SEQUENCE</scope>
    <source>
        <strain evidence="1">CC70A</strain>
    </source>
</reference>
<evidence type="ECO:0000313" key="1">
    <source>
        <dbReference type="EMBL" id="MDA3732698.1"/>
    </source>
</evidence>
<gene>
    <name evidence="1" type="ORF">PBV87_14490</name>
</gene>
<sequence>MNVTAANGNMIETRLRLLGATKIEKVSGVLYFVKFELDNHLEVSYAYNVNAKDKYFLQRIKPYPIPEGLFSDEEQVVEFIRRDIEKFKNAQRSTNFMNFVELVRIMNGVSRDMESLFLNYNVDKVDLERLISEFTEVQKTIKESKEHSTHVVLTNVEIQE</sequence>
<accession>A0AA42DPC1</accession>
<organism evidence="1 2">
    <name type="scientific">Holtiella tumoricola</name>
    <dbReference type="NCBI Taxonomy" id="3018743"/>
    <lineage>
        <taxon>Bacteria</taxon>
        <taxon>Bacillati</taxon>
        <taxon>Bacillota</taxon>
        <taxon>Clostridia</taxon>
        <taxon>Lachnospirales</taxon>
        <taxon>Cellulosilyticaceae</taxon>
        <taxon>Holtiella</taxon>
    </lineage>
</organism>
<dbReference type="AlphaFoldDB" id="A0AA42DPC1"/>
<comment type="caution">
    <text evidence="1">The sequence shown here is derived from an EMBL/GenBank/DDBJ whole genome shotgun (WGS) entry which is preliminary data.</text>
</comment>
<dbReference type="EMBL" id="JAQIFT010000053">
    <property type="protein sequence ID" value="MDA3732698.1"/>
    <property type="molecule type" value="Genomic_DNA"/>
</dbReference>
<proteinExistence type="predicted"/>